<evidence type="ECO:0000313" key="3">
    <source>
        <dbReference type="EMBL" id="KAJ3645956.1"/>
    </source>
</evidence>
<organism evidence="3 4">
    <name type="scientific">Zophobas morio</name>
    <dbReference type="NCBI Taxonomy" id="2755281"/>
    <lineage>
        <taxon>Eukaryota</taxon>
        <taxon>Metazoa</taxon>
        <taxon>Ecdysozoa</taxon>
        <taxon>Arthropoda</taxon>
        <taxon>Hexapoda</taxon>
        <taxon>Insecta</taxon>
        <taxon>Pterygota</taxon>
        <taxon>Neoptera</taxon>
        <taxon>Endopterygota</taxon>
        <taxon>Coleoptera</taxon>
        <taxon>Polyphaga</taxon>
        <taxon>Cucujiformia</taxon>
        <taxon>Tenebrionidae</taxon>
        <taxon>Zophobas</taxon>
    </lineage>
</organism>
<sequence>MKVVSSYLLFFQLLCILCIGTGFDAIDTMGIGNSDLHHVGVLYTAYTGYILITVVFLLNYCLEVTIPYRTSSLFSICGAGLFLTTGVLLLVDKSDYIRHYVSPATTLQQYMILVSVIISFATSAVFTIDSVLTFRRQEDF</sequence>
<dbReference type="EMBL" id="JALNTZ010000007">
    <property type="protein sequence ID" value="KAJ3645956.1"/>
    <property type="molecule type" value="Genomic_DNA"/>
</dbReference>
<evidence type="ECO:0000256" key="1">
    <source>
        <dbReference type="SAM" id="Phobius"/>
    </source>
</evidence>
<keyword evidence="2" id="KW-0732">Signal</keyword>
<dbReference type="PANTHER" id="PTHR36692:SF2">
    <property type="entry name" value="GEO12064P1"/>
    <property type="match status" value="1"/>
</dbReference>
<reference evidence="3" key="1">
    <citation type="journal article" date="2023" name="G3 (Bethesda)">
        <title>Whole genome assemblies of Zophobas morio and Tenebrio molitor.</title>
        <authorList>
            <person name="Kaur S."/>
            <person name="Stinson S.A."/>
            <person name="diCenzo G.C."/>
        </authorList>
    </citation>
    <scope>NUCLEOTIDE SEQUENCE</scope>
    <source>
        <strain evidence="3">QUZm001</strain>
    </source>
</reference>
<accession>A0AA38I0A7</accession>
<comment type="caution">
    <text evidence="3">The sequence shown here is derived from an EMBL/GenBank/DDBJ whole genome shotgun (WGS) entry which is preliminary data.</text>
</comment>
<name>A0AA38I0A7_9CUCU</name>
<keyword evidence="1" id="KW-0812">Transmembrane</keyword>
<dbReference type="Proteomes" id="UP001168821">
    <property type="component" value="Unassembled WGS sequence"/>
</dbReference>
<dbReference type="GO" id="GO:0005886">
    <property type="term" value="C:plasma membrane"/>
    <property type="evidence" value="ECO:0007669"/>
    <property type="project" value="TreeGrafter"/>
</dbReference>
<keyword evidence="4" id="KW-1185">Reference proteome</keyword>
<keyword evidence="1" id="KW-0472">Membrane</keyword>
<feature type="transmembrane region" description="Helical" evidence="1">
    <location>
        <begin position="40"/>
        <end position="61"/>
    </location>
</feature>
<evidence type="ECO:0000256" key="2">
    <source>
        <dbReference type="SAM" id="SignalP"/>
    </source>
</evidence>
<keyword evidence="1" id="KW-1133">Transmembrane helix</keyword>
<proteinExistence type="predicted"/>
<evidence type="ECO:0008006" key="5">
    <source>
        <dbReference type="Google" id="ProtNLM"/>
    </source>
</evidence>
<feature type="transmembrane region" description="Helical" evidence="1">
    <location>
        <begin position="111"/>
        <end position="134"/>
    </location>
</feature>
<protein>
    <recommendedName>
        <fullName evidence="5">MARVEL domain-containing protein</fullName>
    </recommendedName>
</protein>
<dbReference type="PANTHER" id="PTHR36692">
    <property type="entry name" value="PROTEIN SNAKESKIN"/>
    <property type="match status" value="1"/>
</dbReference>
<feature type="signal peptide" evidence="2">
    <location>
        <begin position="1"/>
        <end position="25"/>
    </location>
</feature>
<feature type="chain" id="PRO_5041362885" description="MARVEL domain-containing protein" evidence="2">
    <location>
        <begin position="26"/>
        <end position="140"/>
    </location>
</feature>
<dbReference type="AlphaFoldDB" id="A0AA38I0A7"/>
<evidence type="ECO:0000313" key="4">
    <source>
        <dbReference type="Proteomes" id="UP001168821"/>
    </source>
</evidence>
<dbReference type="InterPro" id="IPR038976">
    <property type="entry name" value="Ssk"/>
</dbReference>
<gene>
    <name evidence="3" type="ORF">Zmor_023573</name>
</gene>
<feature type="transmembrane region" description="Helical" evidence="1">
    <location>
        <begin position="73"/>
        <end position="91"/>
    </location>
</feature>
<dbReference type="GO" id="GO:0019991">
    <property type="term" value="P:septate junction assembly"/>
    <property type="evidence" value="ECO:0007669"/>
    <property type="project" value="InterPro"/>
</dbReference>